<dbReference type="RefSeq" id="WP_034975846.1">
    <property type="nucleotide sequence ID" value="NZ_FOFI01000003.1"/>
</dbReference>
<evidence type="ECO:0000313" key="3">
    <source>
        <dbReference type="Proteomes" id="UP000028623"/>
    </source>
</evidence>
<dbReference type="PANTHER" id="PTHR46534">
    <property type="entry name" value="IGGFC_BINDING DOMAIN-CONTAINING PROTEIN"/>
    <property type="match status" value="1"/>
</dbReference>
<dbReference type="OrthoDB" id="9765926at2"/>
<proteinExistence type="predicted"/>
<dbReference type="Pfam" id="PF13585">
    <property type="entry name" value="CHU_C"/>
    <property type="match status" value="1"/>
</dbReference>
<keyword evidence="3" id="KW-1185">Reference proteome</keyword>
<accession>A0A085BII7</accession>
<reference evidence="2 3" key="1">
    <citation type="submission" date="2014-07" db="EMBL/GenBank/DDBJ databases">
        <title>Epilithonimonas lactis LMG 22401 Genome.</title>
        <authorList>
            <person name="Pipes S.E."/>
            <person name="Stropko S.J."/>
        </authorList>
    </citation>
    <scope>NUCLEOTIDE SEQUENCE [LARGE SCALE GENOMIC DNA]</scope>
    <source>
        <strain evidence="2 3">LMG 24401</strain>
    </source>
</reference>
<dbReference type="PANTHER" id="PTHR46534:SF1">
    <property type="entry name" value="IGGFC-BINDING PROTEIN N-TERMINAL DOMAIN-CONTAINING PROTEIN"/>
    <property type="match status" value="1"/>
</dbReference>
<evidence type="ECO:0000313" key="2">
    <source>
        <dbReference type="EMBL" id="KFC22282.1"/>
    </source>
</evidence>
<gene>
    <name evidence="2" type="ORF">IO89_10090</name>
</gene>
<dbReference type="InterPro" id="IPR035234">
    <property type="entry name" value="IgGFc-bd_N"/>
</dbReference>
<dbReference type="eggNOG" id="COG2373">
    <property type="taxonomic scope" value="Bacteria"/>
</dbReference>
<name>A0A085BII7_9FLAO</name>
<sequence length="831" mass="93660">MLYRLLTILLLLSGTVPLFGQLDLEHWFPPYFRTSPNDISSLSLYLSTDKEEEFPVKIYNNNVEIAVVNISRTKPATYSYAISGMLEASTVLRTMKPSSMGLHLSGEKSFYASFRFAGCRSGCKSEIIASKGKSALGKEFFVVMDQIILYGNDPKGMNYQTSIMATEDNTHIKLSGYNSNLVFINGDKSDELNITLDKDQSYIVVARKEDNPNPPVILDDWDPNFIGAKITSDKPIVVNNGNFISQDIGEISGNINIDQNVPTDKIGKEYFLVNGMTISEKGMEKSLIVATKNNTKIYFNDESIPAVTLNEGEHYIGPYNNYRFLGGTQPIFTNEEPRDIPTKGMYIRSSEPIYLYQMIGGYDFRVVRGARDVTYDSSGMTFSYPLDKEYFPKPQQKLSNTIVVPSVQKIGTYTGQSKLSVKTRIDANVKVNGALLSNPSPIIGKAGWGYYTVVPISGDVEIQSDKDLNVDLVGGFQYTGYASSYTGFSNDPYILVNGNCIQEGVFLKLSNTSFVSFQWQLNGVDISGATNFEYQPTLEGNYQCVVTYLGFSFTTTPVFIPNCPYNVYEVNIGNVCHTFEIEPKFTMPGYVFSKLEILTQPNNGSSEIKDRKVVVKINDTFAGADRLIYKLTATDGYYEVYKATFNVLPNPIADVKSELQPKSYLEDTYYFDLYTAINNENGETFDFYPTLPDAEKELNQLKDLLSNFSEPLNEIYIRVTNQQGCYIIKKVVLVRPAVVPESVTLPNAFSPNNDGFNDVWNYSLLNVYQDIDLKIYDRYGKLLFTHTKDYFWNGKVNNILMPSDSYWVVYSYTSKGTRVSNKTMWLLLKNR</sequence>
<comment type="caution">
    <text evidence="2">The sequence shown here is derived from an EMBL/GenBank/DDBJ whole genome shotgun (WGS) entry which is preliminary data.</text>
</comment>
<dbReference type="AlphaFoldDB" id="A0A085BII7"/>
<dbReference type="Proteomes" id="UP000028623">
    <property type="component" value="Unassembled WGS sequence"/>
</dbReference>
<dbReference type="EMBL" id="JPLY01000003">
    <property type="protein sequence ID" value="KFC22282.1"/>
    <property type="molecule type" value="Genomic_DNA"/>
</dbReference>
<protein>
    <recommendedName>
        <fullName evidence="1">IgGFc-binding protein N-terminal domain-containing protein</fullName>
    </recommendedName>
</protein>
<dbReference type="NCBIfam" id="TIGR04131">
    <property type="entry name" value="Bac_Flav_CTERM"/>
    <property type="match status" value="1"/>
</dbReference>
<organism evidence="2 3">
    <name type="scientific">Epilithonimonas lactis</name>
    <dbReference type="NCBI Taxonomy" id="421072"/>
    <lineage>
        <taxon>Bacteria</taxon>
        <taxon>Pseudomonadati</taxon>
        <taxon>Bacteroidota</taxon>
        <taxon>Flavobacteriia</taxon>
        <taxon>Flavobacteriales</taxon>
        <taxon>Weeksellaceae</taxon>
        <taxon>Chryseobacterium group</taxon>
        <taxon>Epilithonimonas</taxon>
    </lineage>
</organism>
<dbReference type="STRING" id="421072.SAMN04488097_2640"/>
<dbReference type="Pfam" id="PF17517">
    <property type="entry name" value="IgGFc_binding"/>
    <property type="match status" value="1"/>
</dbReference>
<dbReference type="eggNOG" id="COG3291">
    <property type="taxonomic scope" value="Bacteria"/>
</dbReference>
<evidence type="ECO:0000259" key="1">
    <source>
        <dbReference type="Pfam" id="PF17517"/>
    </source>
</evidence>
<dbReference type="InterPro" id="IPR026341">
    <property type="entry name" value="T9SS_type_B"/>
</dbReference>
<feature type="domain" description="IgGFc-binding protein N-terminal" evidence="1">
    <location>
        <begin position="134"/>
        <end position="471"/>
    </location>
</feature>